<dbReference type="Proteomes" id="UP000749646">
    <property type="component" value="Unassembled WGS sequence"/>
</dbReference>
<dbReference type="EMBL" id="JAAAHW010010857">
    <property type="protein sequence ID" value="KAF9922426.1"/>
    <property type="molecule type" value="Genomic_DNA"/>
</dbReference>
<reference evidence="2" key="1">
    <citation type="journal article" date="2020" name="Fungal Divers.">
        <title>Resolving the Mortierellaceae phylogeny through synthesis of multi-gene phylogenetics and phylogenomics.</title>
        <authorList>
            <person name="Vandepol N."/>
            <person name="Liber J."/>
            <person name="Desiro A."/>
            <person name="Na H."/>
            <person name="Kennedy M."/>
            <person name="Barry K."/>
            <person name="Grigoriev I.V."/>
            <person name="Miller A.N."/>
            <person name="O'Donnell K."/>
            <person name="Stajich J.E."/>
            <person name="Bonito G."/>
        </authorList>
    </citation>
    <scope>NUCLEOTIDE SEQUENCE</scope>
    <source>
        <strain evidence="2">MES-2147</strain>
    </source>
</reference>
<dbReference type="PANTHER" id="PTHR12217:SF4">
    <property type="entry name" value="EUKARYOTIC TRANSLATION INITIATION FACTOR 2D"/>
    <property type="match status" value="1"/>
</dbReference>
<evidence type="ECO:0000313" key="3">
    <source>
        <dbReference type="Proteomes" id="UP000749646"/>
    </source>
</evidence>
<dbReference type="Gene3D" id="3.30.780.10">
    <property type="entry name" value="SUI1-like domain"/>
    <property type="match status" value="1"/>
</dbReference>
<dbReference type="FunFam" id="3.30.780.10:FF:000008">
    <property type="entry name" value="eukaryotic translation initiation factor 2D"/>
    <property type="match status" value="1"/>
</dbReference>
<dbReference type="PROSITE" id="PS50296">
    <property type="entry name" value="SUI1"/>
    <property type="match status" value="1"/>
</dbReference>
<dbReference type="InterPro" id="IPR036877">
    <property type="entry name" value="SUI1_dom_sf"/>
</dbReference>
<organism evidence="2 3">
    <name type="scientific">Modicella reniformis</name>
    <dbReference type="NCBI Taxonomy" id="1440133"/>
    <lineage>
        <taxon>Eukaryota</taxon>
        <taxon>Fungi</taxon>
        <taxon>Fungi incertae sedis</taxon>
        <taxon>Mucoromycota</taxon>
        <taxon>Mortierellomycotina</taxon>
        <taxon>Mortierellomycetes</taxon>
        <taxon>Mortierellales</taxon>
        <taxon>Mortierellaceae</taxon>
        <taxon>Modicella</taxon>
    </lineage>
</organism>
<sequence>MALYHSVGYRGQPPRFVKGGIKPVQITQEIRTGRKTVTKVSGLEYYFIDVDAFGQELQVRCAGSVAITPLVGASPKLNLREVMVQGPQVKNVSAVLQEKGVPKNHIEFLDKTKKH</sequence>
<comment type="caution">
    <text evidence="2">The sequence shown here is derived from an EMBL/GenBank/DDBJ whole genome shotgun (WGS) entry which is preliminary data.</text>
</comment>
<evidence type="ECO:0000313" key="2">
    <source>
        <dbReference type="EMBL" id="KAF9922426.1"/>
    </source>
</evidence>
<dbReference type="CDD" id="cd11608">
    <property type="entry name" value="eIF2D_C"/>
    <property type="match status" value="1"/>
</dbReference>
<dbReference type="PANTHER" id="PTHR12217">
    <property type="entry name" value="EUKARYOTIC TRANSLATION INITIATION FACTOR 2D"/>
    <property type="match status" value="1"/>
</dbReference>
<dbReference type="SUPFAM" id="SSF55159">
    <property type="entry name" value="eIF1-like"/>
    <property type="match status" value="1"/>
</dbReference>
<name>A0A9P6IJH1_9FUNG</name>
<gene>
    <name evidence="2" type="ORF">BGZ65_009601</name>
</gene>
<dbReference type="Pfam" id="PF01253">
    <property type="entry name" value="SUI1"/>
    <property type="match status" value="1"/>
</dbReference>
<proteinExistence type="predicted"/>
<keyword evidence="3" id="KW-1185">Reference proteome</keyword>
<dbReference type="GO" id="GO:0003743">
    <property type="term" value="F:translation initiation factor activity"/>
    <property type="evidence" value="ECO:0007669"/>
    <property type="project" value="InterPro"/>
</dbReference>
<feature type="domain" description="SUI1" evidence="1">
    <location>
        <begin position="24"/>
        <end position="100"/>
    </location>
</feature>
<dbReference type="AlphaFoldDB" id="A0A9P6IJH1"/>
<dbReference type="InterPro" id="IPR039759">
    <property type="entry name" value="eIF2D_SUI1"/>
</dbReference>
<dbReference type="InterPro" id="IPR039757">
    <property type="entry name" value="EIF2D"/>
</dbReference>
<dbReference type="InterPro" id="IPR001950">
    <property type="entry name" value="SUI1"/>
</dbReference>
<evidence type="ECO:0000259" key="1">
    <source>
        <dbReference type="PROSITE" id="PS50296"/>
    </source>
</evidence>
<dbReference type="OrthoDB" id="199771at2759"/>
<accession>A0A9P6IJH1</accession>
<dbReference type="GO" id="GO:0001731">
    <property type="term" value="P:formation of translation preinitiation complex"/>
    <property type="evidence" value="ECO:0007669"/>
    <property type="project" value="InterPro"/>
</dbReference>
<protein>
    <recommendedName>
        <fullName evidence="1">SUI1 domain-containing protein</fullName>
    </recommendedName>
</protein>